<dbReference type="EMBL" id="QRVL01000001">
    <property type="protein sequence ID" value="RGS42531.1"/>
    <property type="molecule type" value="Genomic_DNA"/>
</dbReference>
<dbReference type="PANTHER" id="PTHR30061">
    <property type="entry name" value="MALTOSE-BINDING PERIPLASMIC PROTEIN"/>
    <property type="match status" value="1"/>
</dbReference>
<name>A0A395VB05_9FIRM</name>
<reference evidence="5 6" key="1">
    <citation type="submission" date="2018-08" db="EMBL/GenBank/DDBJ databases">
        <title>A genome reference for cultivated species of the human gut microbiota.</title>
        <authorList>
            <person name="Zou Y."/>
            <person name="Xue W."/>
            <person name="Luo G."/>
        </authorList>
    </citation>
    <scope>NUCLEOTIDE SEQUENCE [LARGE SCALE GENOMIC DNA]</scope>
    <source>
        <strain evidence="5 6">AF22-12AC</strain>
    </source>
</reference>
<dbReference type="Proteomes" id="UP000266172">
    <property type="component" value="Unassembled WGS sequence"/>
</dbReference>
<proteinExistence type="inferred from homology"/>
<evidence type="ECO:0000256" key="4">
    <source>
        <dbReference type="SAM" id="SignalP"/>
    </source>
</evidence>
<evidence type="ECO:0000313" key="5">
    <source>
        <dbReference type="EMBL" id="RGS42531.1"/>
    </source>
</evidence>
<dbReference type="PANTHER" id="PTHR30061:SF50">
    <property type="entry name" value="MALTOSE_MALTODEXTRIN-BINDING PERIPLASMIC PROTEIN"/>
    <property type="match status" value="1"/>
</dbReference>
<evidence type="ECO:0000313" key="6">
    <source>
        <dbReference type="Proteomes" id="UP000266172"/>
    </source>
</evidence>
<evidence type="ECO:0000256" key="2">
    <source>
        <dbReference type="ARBA" id="ARBA00022448"/>
    </source>
</evidence>
<feature type="signal peptide" evidence="4">
    <location>
        <begin position="1"/>
        <end position="23"/>
    </location>
</feature>
<dbReference type="SUPFAM" id="SSF53850">
    <property type="entry name" value="Periplasmic binding protein-like II"/>
    <property type="match status" value="1"/>
</dbReference>
<comment type="caution">
    <text evidence="5">The sequence shown here is derived from an EMBL/GenBank/DDBJ whole genome shotgun (WGS) entry which is preliminary data.</text>
</comment>
<comment type="similarity">
    <text evidence="1">Belongs to the bacterial solute-binding protein 1 family.</text>
</comment>
<accession>A0A395VB05</accession>
<protein>
    <submittedName>
        <fullName evidence="5">Extracellular solute-binding protein</fullName>
    </submittedName>
</protein>
<keyword evidence="2" id="KW-0813">Transport</keyword>
<dbReference type="GO" id="GO:0042956">
    <property type="term" value="P:maltodextrin transmembrane transport"/>
    <property type="evidence" value="ECO:0007669"/>
    <property type="project" value="TreeGrafter"/>
</dbReference>
<dbReference type="GO" id="GO:1901982">
    <property type="term" value="F:maltose binding"/>
    <property type="evidence" value="ECO:0007669"/>
    <property type="project" value="TreeGrafter"/>
</dbReference>
<gene>
    <name evidence="5" type="ORF">DWX93_04260</name>
</gene>
<dbReference type="AlphaFoldDB" id="A0A395VB05"/>
<dbReference type="GO" id="GO:0055052">
    <property type="term" value="C:ATP-binding cassette (ABC) transporter complex, substrate-binding subunit-containing"/>
    <property type="evidence" value="ECO:0007669"/>
    <property type="project" value="TreeGrafter"/>
</dbReference>
<sequence length="395" mass="43773">MKRLYKRLTAAGLVVVLGMTGMAVMNTAGCGSSGDGVPSTETGETAADEAYRSAPADLTLWYADDSYADFFTEAAVRYYAKTGKKVAVQYQDTIDYLGTIYDKTMQDDAFPDVYLLPGDNLEEAYLYGLVSVNQTNPSENGVLEKAVEAATYEERVLGYPLSYDACVFIYQTDYFTEAPASLQAIIDYSNENEPAENVEYLLEWDVKDAFYDFPFVGNSVTFAKRGSDELDITYDDTLYQQDLEYFDTILASFSIDADQVSEQHIVNNFREGRTLSAILDTDTLWQLDGYDYGLMQMPELSDTLSAATCASTDMIVVNDYTKDSAAAADFAQFVTVGMADELHGLSGHYSVIPSETPDTVEQTALDAYEGAVLMPDSKDAKNFWVTLEETILKYF</sequence>
<dbReference type="RefSeq" id="WP_118096745.1">
    <property type="nucleotide sequence ID" value="NZ_DAWDXU010000041.1"/>
</dbReference>
<organism evidence="5 6">
    <name type="scientific">Roseburia hominis</name>
    <dbReference type="NCBI Taxonomy" id="301301"/>
    <lineage>
        <taxon>Bacteria</taxon>
        <taxon>Bacillati</taxon>
        <taxon>Bacillota</taxon>
        <taxon>Clostridia</taxon>
        <taxon>Lachnospirales</taxon>
        <taxon>Lachnospiraceae</taxon>
        <taxon>Roseburia</taxon>
    </lineage>
</organism>
<evidence type="ECO:0000256" key="3">
    <source>
        <dbReference type="ARBA" id="ARBA00022729"/>
    </source>
</evidence>
<dbReference type="GO" id="GO:0015768">
    <property type="term" value="P:maltose transport"/>
    <property type="evidence" value="ECO:0007669"/>
    <property type="project" value="TreeGrafter"/>
</dbReference>
<feature type="chain" id="PRO_5039321121" evidence="4">
    <location>
        <begin position="24"/>
        <end position="395"/>
    </location>
</feature>
<keyword evidence="3 4" id="KW-0732">Signal</keyword>
<evidence type="ECO:0000256" key="1">
    <source>
        <dbReference type="ARBA" id="ARBA00008520"/>
    </source>
</evidence>
<dbReference type="Gene3D" id="3.40.190.10">
    <property type="entry name" value="Periplasmic binding protein-like II"/>
    <property type="match status" value="2"/>
</dbReference>